<sequence>MPITEPFADGHPDTDPERQHPKNAFDSDRGRDIPPDNGQRAWFDPKTGEVHGSGVGAGGGESGEDFDSDTASGDGAEHPSG</sequence>
<evidence type="ECO:0000313" key="2">
    <source>
        <dbReference type="EMBL" id="TPG12173.1"/>
    </source>
</evidence>
<feature type="region of interest" description="Disordered" evidence="1">
    <location>
        <begin position="1"/>
        <end position="81"/>
    </location>
</feature>
<dbReference type="OrthoDB" id="7585601at2"/>
<accession>A0A502CH92</accession>
<feature type="compositionally biased region" description="Basic and acidic residues" evidence="1">
    <location>
        <begin position="8"/>
        <end position="34"/>
    </location>
</feature>
<evidence type="ECO:0000256" key="1">
    <source>
        <dbReference type="SAM" id="MobiDB-lite"/>
    </source>
</evidence>
<organism evidence="2 3">
    <name type="scientific">Sphingomonas oligophenolica</name>
    <dbReference type="NCBI Taxonomy" id="301154"/>
    <lineage>
        <taxon>Bacteria</taxon>
        <taxon>Pseudomonadati</taxon>
        <taxon>Pseudomonadota</taxon>
        <taxon>Alphaproteobacteria</taxon>
        <taxon>Sphingomonadales</taxon>
        <taxon>Sphingomonadaceae</taxon>
        <taxon>Sphingomonas</taxon>
    </lineage>
</organism>
<keyword evidence="3" id="KW-1185">Reference proteome</keyword>
<dbReference type="Proteomes" id="UP000318413">
    <property type="component" value="Unassembled WGS sequence"/>
</dbReference>
<comment type="caution">
    <text evidence="2">The sequence shown here is derived from an EMBL/GenBank/DDBJ whole genome shotgun (WGS) entry which is preliminary data.</text>
</comment>
<gene>
    <name evidence="2" type="ORF">EAH84_10570</name>
</gene>
<reference evidence="2 3" key="1">
    <citation type="journal article" date="2019" name="Environ. Microbiol.">
        <title>Species interactions and distinct microbial communities in high Arctic permafrost affected cryosols are associated with the CH4 and CO2 gas fluxes.</title>
        <authorList>
            <person name="Altshuler I."/>
            <person name="Hamel J."/>
            <person name="Turney S."/>
            <person name="Magnuson E."/>
            <person name="Levesque R."/>
            <person name="Greer C."/>
            <person name="Whyte L.G."/>
        </authorList>
    </citation>
    <scope>NUCLEOTIDE SEQUENCE [LARGE SCALE GENOMIC DNA]</scope>
    <source>
        <strain evidence="2 3">S5.1</strain>
    </source>
</reference>
<name>A0A502CH92_9SPHN</name>
<dbReference type="EMBL" id="RCZK01000007">
    <property type="protein sequence ID" value="TPG12173.1"/>
    <property type="molecule type" value="Genomic_DNA"/>
</dbReference>
<dbReference type="AlphaFoldDB" id="A0A502CH92"/>
<evidence type="ECO:0000313" key="3">
    <source>
        <dbReference type="Proteomes" id="UP000318413"/>
    </source>
</evidence>
<dbReference type="RefSeq" id="WP_140871728.1">
    <property type="nucleotide sequence ID" value="NZ_RCZK01000007.1"/>
</dbReference>
<protein>
    <submittedName>
        <fullName evidence="2">Uncharacterized protein</fullName>
    </submittedName>
</protein>
<feature type="compositionally biased region" description="Gly residues" evidence="1">
    <location>
        <begin position="51"/>
        <end position="61"/>
    </location>
</feature>
<proteinExistence type="predicted"/>